<evidence type="ECO:0000256" key="10">
    <source>
        <dbReference type="RuleBase" id="RU000461"/>
    </source>
</evidence>
<evidence type="ECO:0000313" key="12">
    <source>
        <dbReference type="Proteomes" id="UP000559256"/>
    </source>
</evidence>
<evidence type="ECO:0008006" key="13">
    <source>
        <dbReference type="Google" id="ProtNLM"/>
    </source>
</evidence>
<dbReference type="AlphaFoldDB" id="A0A8H5GJR4"/>
<accession>A0A8H5GJR4</accession>
<feature type="binding site" description="axial binding residue" evidence="9">
    <location>
        <position position="482"/>
    </location>
    <ligand>
        <name>heme</name>
        <dbReference type="ChEBI" id="CHEBI:30413"/>
    </ligand>
    <ligandPart>
        <name>Fe</name>
        <dbReference type="ChEBI" id="CHEBI:18248"/>
    </ligandPart>
</feature>
<name>A0A8H5GJR4_9AGAR</name>
<dbReference type="Gene3D" id="1.10.630.10">
    <property type="entry name" value="Cytochrome P450"/>
    <property type="match status" value="1"/>
</dbReference>
<dbReference type="InterPro" id="IPR036396">
    <property type="entry name" value="Cyt_P450_sf"/>
</dbReference>
<evidence type="ECO:0000256" key="2">
    <source>
        <dbReference type="ARBA" id="ARBA00005179"/>
    </source>
</evidence>
<dbReference type="PANTHER" id="PTHR46300">
    <property type="entry name" value="P450, PUTATIVE (EUROFUNG)-RELATED-RELATED"/>
    <property type="match status" value="1"/>
</dbReference>
<dbReference type="GO" id="GO:0004497">
    <property type="term" value="F:monooxygenase activity"/>
    <property type="evidence" value="ECO:0007669"/>
    <property type="project" value="UniProtKB-KW"/>
</dbReference>
<comment type="cofactor">
    <cofactor evidence="1 9">
        <name>heme</name>
        <dbReference type="ChEBI" id="CHEBI:30413"/>
    </cofactor>
</comment>
<comment type="pathway">
    <text evidence="2">Secondary metabolite biosynthesis.</text>
</comment>
<dbReference type="GO" id="GO:0005506">
    <property type="term" value="F:iron ion binding"/>
    <property type="evidence" value="ECO:0007669"/>
    <property type="project" value="InterPro"/>
</dbReference>
<evidence type="ECO:0000256" key="3">
    <source>
        <dbReference type="ARBA" id="ARBA00010617"/>
    </source>
</evidence>
<dbReference type="Proteomes" id="UP000559256">
    <property type="component" value="Unassembled WGS sequence"/>
</dbReference>
<evidence type="ECO:0000256" key="5">
    <source>
        <dbReference type="ARBA" id="ARBA00022723"/>
    </source>
</evidence>
<dbReference type="EMBL" id="JAACJM010000025">
    <property type="protein sequence ID" value="KAF5366010.1"/>
    <property type="molecule type" value="Genomic_DNA"/>
</dbReference>
<keyword evidence="4 9" id="KW-0349">Heme</keyword>
<dbReference type="GO" id="GO:0016705">
    <property type="term" value="F:oxidoreductase activity, acting on paired donors, with incorporation or reduction of molecular oxygen"/>
    <property type="evidence" value="ECO:0007669"/>
    <property type="project" value="InterPro"/>
</dbReference>
<dbReference type="InterPro" id="IPR002401">
    <property type="entry name" value="Cyt_P450_E_grp-I"/>
</dbReference>
<sequence>MLNTVHLLAIPGLLIVYDLWKYLLRRHRQALSYPPGPKGLPIIGSFFDALTPRTGLETQWAIFRDMGHIYHSDVLHIDVLGDHTVVLNSAKAAEELLERRSGIYSSRPTMYMANESGWGWNFATMPYTLWWRLHRRTFHQHFRSEAIATYHPFIRQATSRLLRSLSCIQSTTMVTQYDDLQAVVRQHAASIILYTTYGITEQEDMEAFVKLVNNAAESLVTFSHGNFLVDYFPLLRYVPAWFPGAHFKRKATRWSQLTSELVNKPWNQLRASISSGTAISCFGTKCLQKLDLTFNAADATEDTSYLGMSKTDSDTKTEEIVRNCAGTAYVAGSDTSVSLTLISVLVLSHHPEIQAKAQEELDRVLGSTANSSQLPDFSDRGSLPYVEAVFKEILRMYPSAPLGVPHYSVADDVYDGYFIPKGTTVVGNAWAILHDENLYPDPLTFNPDRFLRTEPQRGAPPAKHSLNPDPELYAFGFGRRICPARHLALDTSWLVLVCLLATCNITRISSDNTEPKSNEIDPIVDLVDGPVVHPKPFKSCITPRSASAFELMKSGYEVGVEVEA</sequence>
<reference evidence="11 12" key="1">
    <citation type="journal article" date="2020" name="ISME J.">
        <title>Uncovering the hidden diversity of litter-decomposition mechanisms in mushroom-forming fungi.</title>
        <authorList>
            <person name="Floudas D."/>
            <person name="Bentzer J."/>
            <person name="Ahren D."/>
            <person name="Johansson T."/>
            <person name="Persson P."/>
            <person name="Tunlid A."/>
        </authorList>
    </citation>
    <scope>NUCLEOTIDE SEQUENCE [LARGE SCALE GENOMIC DNA]</scope>
    <source>
        <strain evidence="11 12">CBS 291.85</strain>
    </source>
</reference>
<dbReference type="PRINTS" id="PR00463">
    <property type="entry name" value="EP450I"/>
</dbReference>
<evidence type="ECO:0000256" key="1">
    <source>
        <dbReference type="ARBA" id="ARBA00001971"/>
    </source>
</evidence>
<comment type="similarity">
    <text evidence="3 10">Belongs to the cytochrome P450 family.</text>
</comment>
<evidence type="ECO:0000256" key="4">
    <source>
        <dbReference type="ARBA" id="ARBA00022617"/>
    </source>
</evidence>
<comment type="caution">
    <text evidence="11">The sequence shown here is derived from an EMBL/GenBank/DDBJ whole genome shotgun (WGS) entry which is preliminary data.</text>
</comment>
<dbReference type="SUPFAM" id="SSF48264">
    <property type="entry name" value="Cytochrome P450"/>
    <property type="match status" value="1"/>
</dbReference>
<keyword evidence="5 9" id="KW-0479">Metal-binding</keyword>
<keyword evidence="6 10" id="KW-0560">Oxidoreductase</keyword>
<dbReference type="PROSITE" id="PS00086">
    <property type="entry name" value="CYTOCHROME_P450"/>
    <property type="match status" value="1"/>
</dbReference>
<evidence type="ECO:0000256" key="9">
    <source>
        <dbReference type="PIRSR" id="PIRSR602401-1"/>
    </source>
</evidence>
<organism evidence="11 12">
    <name type="scientific">Tetrapyrgos nigripes</name>
    <dbReference type="NCBI Taxonomy" id="182062"/>
    <lineage>
        <taxon>Eukaryota</taxon>
        <taxon>Fungi</taxon>
        <taxon>Dikarya</taxon>
        <taxon>Basidiomycota</taxon>
        <taxon>Agaricomycotina</taxon>
        <taxon>Agaricomycetes</taxon>
        <taxon>Agaricomycetidae</taxon>
        <taxon>Agaricales</taxon>
        <taxon>Marasmiineae</taxon>
        <taxon>Marasmiaceae</taxon>
        <taxon>Tetrapyrgos</taxon>
    </lineage>
</organism>
<evidence type="ECO:0000313" key="11">
    <source>
        <dbReference type="EMBL" id="KAF5366010.1"/>
    </source>
</evidence>
<evidence type="ECO:0000256" key="7">
    <source>
        <dbReference type="ARBA" id="ARBA00023004"/>
    </source>
</evidence>
<dbReference type="CDD" id="cd11065">
    <property type="entry name" value="CYP64-like"/>
    <property type="match status" value="1"/>
</dbReference>
<keyword evidence="8 10" id="KW-0503">Monooxygenase</keyword>
<keyword evidence="7 9" id="KW-0408">Iron</keyword>
<protein>
    <recommendedName>
        <fullName evidence="13">Cytochrome P450</fullName>
    </recommendedName>
</protein>
<evidence type="ECO:0000256" key="8">
    <source>
        <dbReference type="ARBA" id="ARBA00023033"/>
    </source>
</evidence>
<dbReference type="InterPro" id="IPR050364">
    <property type="entry name" value="Cytochrome_P450_fung"/>
</dbReference>
<gene>
    <name evidence="11" type="ORF">D9758_006593</name>
</gene>
<dbReference type="Pfam" id="PF00067">
    <property type="entry name" value="p450"/>
    <property type="match status" value="1"/>
</dbReference>
<dbReference type="PANTHER" id="PTHR46300:SF7">
    <property type="entry name" value="P450, PUTATIVE (EUROFUNG)-RELATED"/>
    <property type="match status" value="1"/>
</dbReference>
<proteinExistence type="inferred from homology"/>
<dbReference type="GO" id="GO:0020037">
    <property type="term" value="F:heme binding"/>
    <property type="evidence" value="ECO:0007669"/>
    <property type="project" value="InterPro"/>
</dbReference>
<dbReference type="OrthoDB" id="1470350at2759"/>
<dbReference type="InterPro" id="IPR001128">
    <property type="entry name" value="Cyt_P450"/>
</dbReference>
<evidence type="ECO:0000256" key="6">
    <source>
        <dbReference type="ARBA" id="ARBA00023002"/>
    </source>
</evidence>
<dbReference type="InterPro" id="IPR017972">
    <property type="entry name" value="Cyt_P450_CS"/>
</dbReference>
<keyword evidence="12" id="KW-1185">Reference proteome</keyword>